<evidence type="ECO:0000256" key="1">
    <source>
        <dbReference type="SAM" id="Coils"/>
    </source>
</evidence>
<accession>A0ABS1UC22</accession>
<name>A0ABS1UC22_9PROT</name>
<keyword evidence="1" id="KW-0175">Coiled coil</keyword>
<gene>
    <name evidence="2" type="ORF">JMJ56_29315</name>
</gene>
<dbReference type="Proteomes" id="UP000660885">
    <property type="component" value="Unassembled WGS sequence"/>
</dbReference>
<organism evidence="2 3">
    <name type="scientific">Belnapia arida</name>
    <dbReference type="NCBI Taxonomy" id="2804533"/>
    <lineage>
        <taxon>Bacteria</taxon>
        <taxon>Pseudomonadati</taxon>
        <taxon>Pseudomonadota</taxon>
        <taxon>Alphaproteobacteria</taxon>
        <taxon>Acetobacterales</taxon>
        <taxon>Roseomonadaceae</taxon>
        <taxon>Belnapia</taxon>
    </lineage>
</organism>
<protein>
    <submittedName>
        <fullName evidence="2">Uncharacterized protein</fullName>
    </submittedName>
</protein>
<evidence type="ECO:0000313" key="2">
    <source>
        <dbReference type="EMBL" id="MBL6082080.1"/>
    </source>
</evidence>
<reference evidence="2 3" key="1">
    <citation type="submission" date="2021-01" db="EMBL/GenBank/DDBJ databases">
        <title>Belnapia mucosa sp. nov. and Belnapia arida sp. nov., isolated from the Tabernas Desert (Almeria, Spain).</title>
        <authorList>
            <person name="Molina-Menor E."/>
            <person name="Vidal-Verdu A."/>
            <person name="Calonge A."/>
            <person name="Satari L."/>
            <person name="Pereto J."/>
            <person name="Porcar M."/>
        </authorList>
    </citation>
    <scope>NUCLEOTIDE SEQUENCE [LARGE SCALE GENOMIC DNA]</scope>
    <source>
        <strain evidence="2 3">T18</strain>
    </source>
</reference>
<feature type="coiled-coil region" evidence="1">
    <location>
        <begin position="108"/>
        <end position="163"/>
    </location>
</feature>
<evidence type="ECO:0000313" key="3">
    <source>
        <dbReference type="Proteomes" id="UP000660885"/>
    </source>
</evidence>
<proteinExistence type="predicted"/>
<keyword evidence="3" id="KW-1185">Reference proteome</keyword>
<comment type="caution">
    <text evidence="2">The sequence shown here is derived from an EMBL/GenBank/DDBJ whole genome shotgun (WGS) entry which is preliminary data.</text>
</comment>
<dbReference type="EMBL" id="JAETWB010000047">
    <property type="protein sequence ID" value="MBL6082080.1"/>
    <property type="molecule type" value="Genomic_DNA"/>
</dbReference>
<sequence length="177" mass="19732">MTDSNSDAANVRWLSYDEIADMRGIDRASAIRMVRRKRWPKQDGNDGTTRVAVPGQFFRTKRTKQDDLGQTPTLPVLFIPGQALNDPGQPADKSSATKALEDAVATLVEELGQDRAELRAEVAVLQLRVEMAEADTKAERELRTEAEKRAAVAEAKLEAAEAALTEARRPFWRRWIG</sequence>
<dbReference type="RefSeq" id="WP_202835292.1">
    <property type="nucleotide sequence ID" value="NZ_JAETWB010000047.1"/>
</dbReference>